<accession>A0ABX8Z3S3</accession>
<keyword evidence="4" id="KW-0963">Cytoplasm</keyword>
<comment type="similarity">
    <text evidence="2">Belongs to the RecX family.</text>
</comment>
<sequence>MIFVLIPFTVGKFAIPLEEYVIYEEDLVSLNSEEDRIKKQAFLYLARRSFFREELSLKLTQKGFSKGSIDKVLDLCIKQGFLDDQKLTRQLVEKARDRGFGSKAIWFKLCYKAGINRSVLQQVILETEKNQMGTLQKLIQKKSHQIQLLDPKQKNRWIAKMLRRGYCYEEIMRCLAEV</sequence>
<evidence type="ECO:0000256" key="1">
    <source>
        <dbReference type="ARBA" id="ARBA00004496"/>
    </source>
</evidence>
<evidence type="ECO:0000256" key="2">
    <source>
        <dbReference type="ARBA" id="ARBA00009695"/>
    </source>
</evidence>
<evidence type="ECO:0000256" key="4">
    <source>
        <dbReference type="ARBA" id="ARBA00022490"/>
    </source>
</evidence>
<dbReference type="Gene3D" id="1.10.10.10">
    <property type="entry name" value="Winged helix-like DNA-binding domain superfamily/Winged helix DNA-binding domain"/>
    <property type="match status" value="2"/>
</dbReference>
<evidence type="ECO:0000313" key="7">
    <source>
        <dbReference type="Proteomes" id="UP000822862"/>
    </source>
</evidence>
<dbReference type="EMBL" id="CP075585">
    <property type="protein sequence ID" value="QZA59177.1"/>
    <property type="molecule type" value="Genomic_DNA"/>
</dbReference>
<gene>
    <name evidence="6" type="ORF">RHAB15C_0001062</name>
</gene>
<dbReference type="Pfam" id="PF21981">
    <property type="entry name" value="RecX_HTH3"/>
    <property type="match status" value="1"/>
</dbReference>
<feature type="domain" description="RecX third three-helical" evidence="5">
    <location>
        <begin position="134"/>
        <end position="175"/>
    </location>
</feature>
<proteinExistence type="inferred from homology"/>
<dbReference type="InterPro" id="IPR003783">
    <property type="entry name" value="Regulatory_RecX"/>
</dbReference>
<protein>
    <recommendedName>
        <fullName evidence="3">Regulatory protein RecX</fullName>
    </recommendedName>
</protein>
<comment type="subcellular location">
    <subcellularLocation>
        <location evidence="1">Cytoplasm</location>
    </subcellularLocation>
</comment>
<reference evidence="6 7" key="1">
    <citation type="submission" date="2021-05" db="EMBL/GenBank/DDBJ databases">
        <title>Ecology and evolution of chlamydial symbionts of arthropods.</title>
        <authorList>
            <person name="Halter T."/>
            <person name="Sixt B.S."/>
            <person name="Toenshoff E.R."/>
            <person name="Koestlbacher S."/>
            <person name="Schulz F."/>
            <person name="Kostanjsek R."/>
            <person name="Collingro A."/>
            <person name="Hendrickx F."/>
            <person name="Horn M."/>
        </authorList>
    </citation>
    <scope>NUCLEOTIDE SEQUENCE [LARGE SCALE GENOMIC DNA]</scope>
    <source>
        <strain evidence="6 7">15C</strain>
    </source>
</reference>
<evidence type="ECO:0000313" key="6">
    <source>
        <dbReference type="EMBL" id="QZA59177.1"/>
    </source>
</evidence>
<dbReference type="InterPro" id="IPR053925">
    <property type="entry name" value="RecX_HTH_3rd"/>
</dbReference>
<dbReference type="PANTHER" id="PTHR33602">
    <property type="entry name" value="REGULATORY PROTEIN RECX FAMILY PROTEIN"/>
    <property type="match status" value="1"/>
</dbReference>
<evidence type="ECO:0000259" key="5">
    <source>
        <dbReference type="Pfam" id="PF21981"/>
    </source>
</evidence>
<dbReference type="InterPro" id="IPR036388">
    <property type="entry name" value="WH-like_DNA-bd_sf"/>
</dbReference>
<name>A0ABX8Z3S3_9BACT</name>
<dbReference type="RefSeq" id="WP_194844737.1">
    <property type="nucleotide sequence ID" value="NZ_CP075585.1"/>
</dbReference>
<keyword evidence="7" id="KW-1185">Reference proteome</keyword>
<dbReference type="Proteomes" id="UP000822862">
    <property type="component" value="Chromosome"/>
</dbReference>
<dbReference type="PANTHER" id="PTHR33602:SF1">
    <property type="entry name" value="REGULATORY PROTEIN RECX FAMILY PROTEIN"/>
    <property type="match status" value="1"/>
</dbReference>
<organism evidence="6 7">
    <name type="scientific">Candidatus Rhabdochlamydia porcellionis</name>
    <dbReference type="NCBI Taxonomy" id="225148"/>
    <lineage>
        <taxon>Bacteria</taxon>
        <taxon>Pseudomonadati</taxon>
        <taxon>Chlamydiota</taxon>
        <taxon>Chlamydiia</taxon>
        <taxon>Parachlamydiales</taxon>
        <taxon>Candidatus Rhabdochlamydiaceae</taxon>
        <taxon>Candidatus Rhabdochlamydia</taxon>
    </lineage>
</organism>
<evidence type="ECO:0000256" key="3">
    <source>
        <dbReference type="ARBA" id="ARBA00018111"/>
    </source>
</evidence>